<feature type="coiled-coil region" evidence="1">
    <location>
        <begin position="16"/>
        <end position="68"/>
    </location>
</feature>
<reference evidence="2 3" key="1">
    <citation type="submission" date="2017-02" db="EMBL/GenBank/DDBJ databases">
        <authorList>
            <person name="Peterson S.W."/>
        </authorList>
    </citation>
    <scope>NUCLEOTIDE SEQUENCE [LARGE SCALE GENOMIC DNA]</scope>
    <source>
        <strain evidence="2 3">ATCC BAA-1030</strain>
    </source>
</reference>
<keyword evidence="1" id="KW-0175">Coiled coil</keyword>
<evidence type="ECO:0000313" key="3">
    <source>
        <dbReference type="Proteomes" id="UP000190328"/>
    </source>
</evidence>
<evidence type="ECO:0000256" key="1">
    <source>
        <dbReference type="SAM" id="Coils"/>
    </source>
</evidence>
<protein>
    <submittedName>
        <fullName evidence="2">Uncharacterized protein</fullName>
    </submittedName>
</protein>
<sequence>MAQALRVENLHNDEIVILSKKEYEQMEKELARNKAKIRFFQEMQQPLIEMVEGKTKSANEVLQRLRAKRYD</sequence>
<proteinExistence type="predicted"/>
<dbReference type="Proteomes" id="UP000190328">
    <property type="component" value="Unassembled WGS sequence"/>
</dbReference>
<accession>A0A1T4NDV4</accession>
<name>A0A1T4NDV4_9ENTE</name>
<dbReference type="AlphaFoldDB" id="A0A1T4NDV4"/>
<keyword evidence="3" id="KW-1185">Reference proteome</keyword>
<evidence type="ECO:0000313" key="2">
    <source>
        <dbReference type="EMBL" id="SJZ77459.1"/>
    </source>
</evidence>
<dbReference type="STRING" id="263852.SAMN02745116_01397"/>
<dbReference type="EMBL" id="FUXI01000014">
    <property type="protein sequence ID" value="SJZ77459.1"/>
    <property type="molecule type" value="Genomic_DNA"/>
</dbReference>
<gene>
    <name evidence="2" type="ORF">SAMN02745116_01397</name>
</gene>
<organism evidence="2 3">
    <name type="scientific">Pilibacter termitis</name>
    <dbReference type="NCBI Taxonomy" id="263852"/>
    <lineage>
        <taxon>Bacteria</taxon>
        <taxon>Bacillati</taxon>
        <taxon>Bacillota</taxon>
        <taxon>Bacilli</taxon>
        <taxon>Lactobacillales</taxon>
        <taxon>Enterococcaceae</taxon>
        <taxon>Pilibacter</taxon>
    </lineage>
</organism>
<dbReference type="RefSeq" id="WP_078807330.1">
    <property type="nucleotide sequence ID" value="NZ_FUXI01000014.1"/>
</dbReference>